<dbReference type="Pfam" id="PF02308">
    <property type="entry name" value="MgtC"/>
    <property type="match status" value="1"/>
</dbReference>
<keyword evidence="5 7" id="KW-1133">Transmembrane helix</keyword>
<evidence type="ECO:0000259" key="8">
    <source>
        <dbReference type="Pfam" id="PF02308"/>
    </source>
</evidence>
<keyword evidence="4 7" id="KW-0812">Transmembrane</keyword>
<dbReference type="InterPro" id="IPR049177">
    <property type="entry name" value="MgtC_SapB_SrpB_YhiD_N"/>
</dbReference>
<name>A0A7Y9TI92_9BACT</name>
<proteinExistence type="inferred from homology"/>
<dbReference type="RefSeq" id="WP_246302059.1">
    <property type="nucleotide sequence ID" value="NZ_JACCCW010000002.1"/>
</dbReference>
<evidence type="ECO:0000313" key="10">
    <source>
        <dbReference type="Proteomes" id="UP000589520"/>
    </source>
</evidence>
<organism evidence="9 10">
    <name type="scientific">Granulicella arctica</name>
    <dbReference type="NCBI Taxonomy" id="940613"/>
    <lineage>
        <taxon>Bacteria</taxon>
        <taxon>Pseudomonadati</taxon>
        <taxon>Acidobacteriota</taxon>
        <taxon>Terriglobia</taxon>
        <taxon>Terriglobales</taxon>
        <taxon>Acidobacteriaceae</taxon>
        <taxon>Granulicella</taxon>
    </lineage>
</organism>
<reference evidence="9 10" key="1">
    <citation type="submission" date="2020-07" db="EMBL/GenBank/DDBJ databases">
        <title>Genomic Encyclopedia of Type Strains, Phase IV (KMG-V): Genome sequencing to study the core and pangenomes of soil and plant-associated prokaryotes.</title>
        <authorList>
            <person name="Whitman W."/>
        </authorList>
    </citation>
    <scope>NUCLEOTIDE SEQUENCE [LARGE SCALE GENOMIC DNA]</scope>
    <source>
        <strain evidence="9 10">X4EP2</strain>
    </source>
</reference>
<dbReference type="GO" id="GO:0005886">
    <property type="term" value="C:plasma membrane"/>
    <property type="evidence" value="ECO:0007669"/>
    <property type="project" value="UniProtKB-SubCell"/>
</dbReference>
<evidence type="ECO:0000256" key="3">
    <source>
        <dbReference type="ARBA" id="ARBA00022475"/>
    </source>
</evidence>
<gene>
    <name evidence="9" type="ORF">HDF17_003659</name>
</gene>
<evidence type="ECO:0000256" key="7">
    <source>
        <dbReference type="SAM" id="Phobius"/>
    </source>
</evidence>
<sequence length="232" mass="25088">MPSSFHFSQIDQELLSSGTAKRLLMACAMGGLIGVEREWRRKASGLRTNMLICLGCAFFTMLSAVLAGDSNPDKGRVAANIVQGIGFLGAGLILHARNRVLGLTSAATVFVVASIGMACGAGLYLEAALATGITLIALQFVGLMESRIGWKRYPLVYEVRGADQNTMLAAIISVLDRMGERLNIVERDAITSLQRVVFLVTAEQKKHQRLLAELKASDTTDQVVVFRDAEEE</sequence>
<dbReference type="PANTHER" id="PTHR33778:SF1">
    <property type="entry name" value="MAGNESIUM TRANSPORTER YHID-RELATED"/>
    <property type="match status" value="1"/>
</dbReference>
<comment type="subcellular location">
    <subcellularLocation>
        <location evidence="1">Cell membrane</location>
        <topology evidence="1">Multi-pass membrane protein</topology>
    </subcellularLocation>
</comment>
<feature type="transmembrane region" description="Helical" evidence="7">
    <location>
        <begin position="77"/>
        <end position="94"/>
    </location>
</feature>
<feature type="transmembrane region" description="Helical" evidence="7">
    <location>
        <begin position="124"/>
        <end position="143"/>
    </location>
</feature>
<feature type="transmembrane region" description="Helical" evidence="7">
    <location>
        <begin position="46"/>
        <end position="65"/>
    </location>
</feature>
<dbReference type="AlphaFoldDB" id="A0A7Y9TI92"/>
<evidence type="ECO:0000256" key="2">
    <source>
        <dbReference type="ARBA" id="ARBA00009298"/>
    </source>
</evidence>
<evidence type="ECO:0000256" key="5">
    <source>
        <dbReference type="ARBA" id="ARBA00022989"/>
    </source>
</evidence>
<dbReference type="PRINTS" id="PR01837">
    <property type="entry name" value="MGTCSAPBPROT"/>
</dbReference>
<feature type="transmembrane region" description="Helical" evidence="7">
    <location>
        <begin position="101"/>
        <end position="118"/>
    </location>
</feature>
<dbReference type="EMBL" id="JACCCW010000002">
    <property type="protein sequence ID" value="NYF81339.1"/>
    <property type="molecule type" value="Genomic_DNA"/>
</dbReference>
<comment type="caution">
    <text evidence="9">The sequence shown here is derived from an EMBL/GenBank/DDBJ whole genome shotgun (WGS) entry which is preliminary data.</text>
</comment>
<protein>
    <submittedName>
        <fullName evidence="9">Putative Mg2+ transporter-C (MgtC) family protein</fullName>
    </submittedName>
</protein>
<dbReference type="PANTHER" id="PTHR33778">
    <property type="entry name" value="PROTEIN MGTC"/>
    <property type="match status" value="1"/>
</dbReference>
<evidence type="ECO:0000256" key="6">
    <source>
        <dbReference type="ARBA" id="ARBA00023136"/>
    </source>
</evidence>
<keyword evidence="10" id="KW-1185">Reference proteome</keyword>
<keyword evidence="6 7" id="KW-0472">Membrane</keyword>
<accession>A0A7Y9TI92</accession>
<feature type="domain" description="MgtC/SapB/SrpB/YhiD N-terminal" evidence="8">
    <location>
        <begin position="23"/>
        <end position="145"/>
    </location>
</feature>
<keyword evidence="3" id="KW-1003">Cell membrane</keyword>
<evidence type="ECO:0000313" key="9">
    <source>
        <dbReference type="EMBL" id="NYF81339.1"/>
    </source>
</evidence>
<evidence type="ECO:0000256" key="1">
    <source>
        <dbReference type="ARBA" id="ARBA00004651"/>
    </source>
</evidence>
<dbReference type="InterPro" id="IPR003416">
    <property type="entry name" value="MgtC/SapB/SrpB/YhiD_fam"/>
</dbReference>
<evidence type="ECO:0000256" key="4">
    <source>
        <dbReference type="ARBA" id="ARBA00022692"/>
    </source>
</evidence>
<comment type="similarity">
    <text evidence="2">Belongs to the MgtC/SapB family.</text>
</comment>
<dbReference type="Proteomes" id="UP000589520">
    <property type="component" value="Unassembled WGS sequence"/>
</dbReference>